<evidence type="ECO:0000313" key="2">
    <source>
        <dbReference type="Proteomes" id="UP000059542"/>
    </source>
</evidence>
<evidence type="ECO:0000313" key="1">
    <source>
        <dbReference type="EMBL" id="ALW86038.1"/>
    </source>
</evidence>
<sequence length="112" mass="13145">MLLLLAPACYHFTPGVDEVTTDHKELLGSSETVRGFFDRFQAAYQQRDSTLYGQLLAPRFWFTYHDFVANADRSWTRDVDANTTYRLFKASRSTKLQWMQYLPAPARSRRTR</sequence>
<dbReference type="EMBL" id="CP013909">
    <property type="protein sequence ID" value="ALW86038.1"/>
    <property type="molecule type" value="Genomic_DNA"/>
</dbReference>
<gene>
    <name evidence="1" type="ORF">AUC43_13630</name>
</gene>
<dbReference type="KEGG" id="hyg:AUC43_13630"/>
<organism evidence="1 2">
    <name type="scientific">Hymenobacter sedentarius</name>
    <dbReference type="NCBI Taxonomy" id="1411621"/>
    <lineage>
        <taxon>Bacteria</taxon>
        <taxon>Pseudomonadati</taxon>
        <taxon>Bacteroidota</taxon>
        <taxon>Cytophagia</taxon>
        <taxon>Cytophagales</taxon>
        <taxon>Hymenobacteraceae</taxon>
        <taxon>Hymenobacter</taxon>
    </lineage>
</organism>
<protein>
    <submittedName>
        <fullName evidence="1">Uncharacterized protein</fullName>
    </submittedName>
</protein>
<reference evidence="1 2" key="1">
    <citation type="submission" date="2015-12" db="EMBL/GenBank/DDBJ databases">
        <authorList>
            <person name="Shamseldin A."/>
            <person name="Moawad H."/>
            <person name="Abd El-Rahim W.M."/>
            <person name="Sadowsky M.J."/>
        </authorList>
    </citation>
    <scope>NUCLEOTIDE SEQUENCE [LARGE SCALE GENOMIC DNA]</scope>
    <source>
        <strain evidence="1 2">DG5B</strain>
    </source>
</reference>
<accession>A0A0U3SIS1</accession>
<keyword evidence="2" id="KW-1185">Reference proteome</keyword>
<name>A0A0U3SIS1_9BACT</name>
<dbReference type="Proteomes" id="UP000059542">
    <property type="component" value="Chromosome"/>
</dbReference>
<proteinExistence type="predicted"/>
<dbReference type="AlphaFoldDB" id="A0A0U3SIS1"/>